<dbReference type="AlphaFoldDB" id="A0A023DZM4"/>
<dbReference type="GO" id="GO:0003677">
    <property type="term" value="F:DNA binding"/>
    <property type="evidence" value="ECO:0007669"/>
    <property type="project" value="UniProtKB-KW"/>
</dbReference>
<dbReference type="InterPro" id="IPR016032">
    <property type="entry name" value="Sig_transdc_resp-reg_C-effctor"/>
</dbReference>
<organism evidence="3 4">
    <name type="scientific">Holospora elegans E1</name>
    <dbReference type="NCBI Taxonomy" id="1427503"/>
    <lineage>
        <taxon>Bacteria</taxon>
        <taxon>Pseudomonadati</taxon>
        <taxon>Pseudomonadota</taxon>
        <taxon>Alphaproteobacteria</taxon>
        <taxon>Holosporales</taxon>
        <taxon>Holosporaceae</taxon>
        <taxon>Holospora</taxon>
    </lineage>
</organism>
<dbReference type="InterPro" id="IPR001867">
    <property type="entry name" value="OmpR/PhoB-type_DNA-bd"/>
</dbReference>
<evidence type="ECO:0000256" key="1">
    <source>
        <dbReference type="ARBA" id="ARBA00023125"/>
    </source>
</evidence>
<comment type="caution">
    <text evidence="3">The sequence shown here is derived from an EMBL/GenBank/DDBJ whole genome shotgun (WGS) entry which is preliminary data.</text>
</comment>
<name>A0A023DZM4_9PROT</name>
<dbReference type="GO" id="GO:0000160">
    <property type="term" value="P:phosphorelay signal transduction system"/>
    <property type="evidence" value="ECO:0007669"/>
    <property type="project" value="InterPro"/>
</dbReference>
<protein>
    <submittedName>
        <fullName evidence="3">DNA-binding transcriptional regulator BasR</fullName>
    </submittedName>
</protein>
<dbReference type="SUPFAM" id="SSF46894">
    <property type="entry name" value="C-terminal effector domain of the bipartite response regulators"/>
    <property type="match status" value="1"/>
</dbReference>
<keyword evidence="4" id="KW-1185">Reference proteome</keyword>
<dbReference type="GO" id="GO:0006355">
    <property type="term" value="P:regulation of DNA-templated transcription"/>
    <property type="evidence" value="ECO:0007669"/>
    <property type="project" value="InterPro"/>
</dbReference>
<dbReference type="RefSeq" id="WP_162531262.1">
    <property type="nucleotide sequence ID" value="NZ_BAUP01000110.1"/>
</dbReference>
<reference evidence="3 4" key="1">
    <citation type="journal article" date="2014" name="FEMS Microbiol. Lett.">
        <title>Draft genome sequences of three Holospora species (Holospora obtusa, Holospora undulata, and Holospora elegans), endonuclear symbiotic bacteria of the ciliate Paramecium caudatum.</title>
        <authorList>
            <person name="Dohra H."/>
            <person name="Tanaka K."/>
            <person name="Suzuki T."/>
            <person name="Fujishima M."/>
            <person name="Suzuki H."/>
        </authorList>
    </citation>
    <scope>NUCLEOTIDE SEQUENCE [LARGE SCALE GENOMIC DNA]</scope>
    <source>
        <strain evidence="3 4">E1</strain>
    </source>
</reference>
<keyword evidence="1 3" id="KW-0238">DNA-binding</keyword>
<evidence type="ECO:0000313" key="4">
    <source>
        <dbReference type="Proteomes" id="UP000024842"/>
    </source>
</evidence>
<dbReference type="STRING" id="1427503.HE1_00878"/>
<dbReference type="InterPro" id="IPR036388">
    <property type="entry name" value="WH-like_DNA-bd_sf"/>
</dbReference>
<dbReference type="EMBL" id="BAUP01000110">
    <property type="protein sequence ID" value="GAJ46543.1"/>
    <property type="molecule type" value="Genomic_DNA"/>
</dbReference>
<dbReference type="Pfam" id="PF00486">
    <property type="entry name" value="Trans_reg_C"/>
    <property type="match status" value="1"/>
</dbReference>
<accession>A0A023DZM4</accession>
<gene>
    <name evidence="3" type="ORF">HE1_00878</name>
</gene>
<proteinExistence type="predicted"/>
<dbReference type="Proteomes" id="UP000024842">
    <property type="component" value="Unassembled WGS sequence"/>
</dbReference>
<evidence type="ECO:0000313" key="3">
    <source>
        <dbReference type="EMBL" id="GAJ46543.1"/>
    </source>
</evidence>
<feature type="domain" description="OmpR/PhoB-type" evidence="2">
    <location>
        <begin position="117"/>
        <end position="171"/>
    </location>
</feature>
<evidence type="ECO:0000259" key="2">
    <source>
        <dbReference type="Pfam" id="PF00486"/>
    </source>
</evidence>
<dbReference type="Gene3D" id="1.10.10.10">
    <property type="entry name" value="Winged helix-like DNA-binding domain superfamily/Winged helix DNA-binding domain"/>
    <property type="match status" value="1"/>
</dbReference>
<sequence>MIRIVKQRILCYGDASWYRLWEEIIQQSCSEIILLFCETEEQLKKFWEEKSALACMYTVNDHCVFEDWVFVKKFYLLPEFFLVFLGNLKVFQERVGYVLEDFSFYHNIIFTKRKNFLLREKEYKILLYFLHRYQEKISKEELLKGIWSYNREVETLTLETHVGQLNKKLRFCNHRITKERDFFYLILLGRGEIINF</sequence>